<dbReference type="Pfam" id="PF10099">
    <property type="entry name" value="RskA_C"/>
    <property type="match status" value="1"/>
</dbReference>
<dbReference type="RefSeq" id="WP_380685817.1">
    <property type="nucleotide sequence ID" value="NZ_JBHRSS010000001.1"/>
</dbReference>
<proteinExistence type="predicted"/>
<dbReference type="InterPro" id="IPR018764">
    <property type="entry name" value="RskA_C"/>
</dbReference>
<reference evidence="4" key="1">
    <citation type="journal article" date="2019" name="Int. J. Syst. Evol. Microbiol.">
        <title>The Global Catalogue of Microorganisms (GCM) 10K type strain sequencing project: providing services to taxonomists for standard genome sequencing and annotation.</title>
        <authorList>
            <consortium name="The Broad Institute Genomics Platform"/>
            <consortium name="The Broad Institute Genome Sequencing Center for Infectious Disease"/>
            <person name="Wu L."/>
            <person name="Ma J."/>
        </authorList>
    </citation>
    <scope>NUCLEOTIDE SEQUENCE [LARGE SCALE GENOMIC DNA]</scope>
    <source>
        <strain evidence="4">KCTC 52640</strain>
    </source>
</reference>
<feature type="domain" description="Anti-sigma K factor RskA C-terminal" evidence="2">
    <location>
        <begin position="108"/>
        <end position="236"/>
    </location>
</feature>
<dbReference type="EMBL" id="JBHRSS010000001">
    <property type="protein sequence ID" value="MFC3102596.1"/>
    <property type="molecule type" value="Genomic_DNA"/>
</dbReference>
<accession>A0ABV7EL34</accession>
<keyword evidence="4" id="KW-1185">Reference proteome</keyword>
<comment type="caution">
    <text evidence="3">The sequence shown here is derived from an EMBL/GenBank/DDBJ whole genome shotgun (WGS) entry which is preliminary data.</text>
</comment>
<dbReference type="Proteomes" id="UP001595462">
    <property type="component" value="Unassembled WGS sequence"/>
</dbReference>
<dbReference type="InterPro" id="IPR051474">
    <property type="entry name" value="Anti-sigma-K/W_factor"/>
</dbReference>
<feature type="transmembrane region" description="Helical" evidence="1">
    <location>
        <begin position="100"/>
        <end position="121"/>
    </location>
</feature>
<keyword evidence="1" id="KW-1133">Transmembrane helix</keyword>
<sequence>MAESDSQTPITQAGEYVLGTLDAQARGHLEQQLGHDTEARREVSYWEQRLGSLGLGLAPVTPPEHVWTRIEDQIAMGRTVPIGSGRQAAAPPKTSSGIGIWRGIALAASLAALVLAGLLVAGSGLRSGSSATVEPAYASVVYDQPTGMSWLVTAEQGSHIVSVLAMGDFDVPKGKVLRAWIKPDNGQPMPMGEWPHTNGDHQMTVSDAVAESMGDPAQLMVTMEDADVEDQAAPEGRLMWTSPIGRHTS</sequence>
<organism evidence="3 4">
    <name type="scientific">Salinisphaera aquimarina</name>
    <dbReference type="NCBI Taxonomy" id="2094031"/>
    <lineage>
        <taxon>Bacteria</taxon>
        <taxon>Pseudomonadati</taxon>
        <taxon>Pseudomonadota</taxon>
        <taxon>Gammaproteobacteria</taxon>
        <taxon>Salinisphaerales</taxon>
        <taxon>Salinisphaeraceae</taxon>
        <taxon>Salinisphaera</taxon>
    </lineage>
</organism>
<evidence type="ECO:0000256" key="1">
    <source>
        <dbReference type="SAM" id="Phobius"/>
    </source>
</evidence>
<dbReference type="PANTHER" id="PTHR37461:SF1">
    <property type="entry name" value="ANTI-SIGMA-K FACTOR RSKA"/>
    <property type="match status" value="1"/>
</dbReference>
<evidence type="ECO:0000259" key="2">
    <source>
        <dbReference type="Pfam" id="PF10099"/>
    </source>
</evidence>
<dbReference type="PANTHER" id="PTHR37461">
    <property type="entry name" value="ANTI-SIGMA-K FACTOR RSKA"/>
    <property type="match status" value="1"/>
</dbReference>
<keyword evidence="1" id="KW-0812">Transmembrane</keyword>
<keyword evidence="1" id="KW-0472">Membrane</keyword>
<evidence type="ECO:0000313" key="3">
    <source>
        <dbReference type="EMBL" id="MFC3102596.1"/>
    </source>
</evidence>
<name>A0ABV7EL34_9GAMM</name>
<gene>
    <name evidence="3" type="ORF">ACFOSU_01680</name>
</gene>
<protein>
    <submittedName>
        <fullName evidence="3">Anti-sigma factor domain-containing protein</fullName>
    </submittedName>
</protein>
<evidence type="ECO:0000313" key="4">
    <source>
        <dbReference type="Proteomes" id="UP001595462"/>
    </source>
</evidence>